<keyword evidence="4" id="KW-0460">Magnesium</keyword>
<dbReference type="GO" id="GO:0046872">
    <property type="term" value="F:metal ion binding"/>
    <property type="evidence" value="ECO:0007669"/>
    <property type="project" value="UniProtKB-KW"/>
</dbReference>
<dbReference type="InterPro" id="IPR006439">
    <property type="entry name" value="HAD-SF_hydro_IA"/>
</dbReference>
<evidence type="ECO:0000256" key="1">
    <source>
        <dbReference type="ARBA" id="ARBA00001946"/>
    </source>
</evidence>
<comment type="cofactor">
    <cofactor evidence="1">
        <name>Mg(2+)</name>
        <dbReference type="ChEBI" id="CHEBI:18420"/>
    </cofactor>
</comment>
<dbReference type="GO" id="GO:0044281">
    <property type="term" value="P:small molecule metabolic process"/>
    <property type="evidence" value="ECO:0007669"/>
    <property type="project" value="UniProtKB-ARBA"/>
</dbReference>
<evidence type="ECO:0000256" key="4">
    <source>
        <dbReference type="ARBA" id="ARBA00022842"/>
    </source>
</evidence>
<evidence type="ECO:0000313" key="5">
    <source>
        <dbReference type="EMBL" id="CUV01578.1"/>
    </source>
</evidence>
<sequence length="257" mass="28548">MADITTVTFDLWQTLLVDERDLGQARAEVRLEGAKSALDKFGKKFGLEHIREAYMSCFQQCRDVRNGGLDVDFREQVSIFVNHIEPGLAEQLTPGVMDEVAAFYSDSFLTHPPPAHSDAVQVLQGIKDMGLKMGLISNTGMTPGFTFRSYMAERGMLDYFHTLTFSDEVKLAKPGREIFMMTLRAMDATPQQTIHVGDHVLNDVVGAKRCGLKTIWITGFYKREDPDDAETEPDITVSGLGEVVEAVAKLARLVAPD</sequence>
<name>A0A160V7F7_9ZZZZ</name>
<organism evidence="5">
    <name type="scientific">hydrothermal vent metagenome</name>
    <dbReference type="NCBI Taxonomy" id="652676"/>
    <lineage>
        <taxon>unclassified sequences</taxon>
        <taxon>metagenomes</taxon>
        <taxon>ecological metagenomes</taxon>
    </lineage>
</organism>
<evidence type="ECO:0000256" key="2">
    <source>
        <dbReference type="ARBA" id="ARBA00022723"/>
    </source>
</evidence>
<gene>
    <name evidence="5" type="ORF">MGWOODY_Clf1979</name>
</gene>
<keyword evidence="3" id="KW-0378">Hydrolase</keyword>
<dbReference type="AlphaFoldDB" id="A0A160V7F7"/>
<dbReference type="Gene3D" id="1.10.150.400">
    <property type="match status" value="1"/>
</dbReference>
<dbReference type="SFLD" id="SFLDS00003">
    <property type="entry name" value="Haloacid_Dehalogenase"/>
    <property type="match status" value="1"/>
</dbReference>
<reference evidence="5" key="1">
    <citation type="submission" date="2015-10" db="EMBL/GenBank/DDBJ databases">
        <authorList>
            <person name="Gilbert D.G."/>
        </authorList>
    </citation>
    <scope>NUCLEOTIDE SEQUENCE</scope>
</reference>
<keyword evidence="2" id="KW-0479">Metal-binding</keyword>
<dbReference type="NCBIfam" id="TIGR01549">
    <property type="entry name" value="HAD-SF-IA-v1"/>
    <property type="match status" value="1"/>
</dbReference>
<dbReference type="PANTHER" id="PTHR46470">
    <property type="entry name" value="N-ACYLNEURAMINATE-9-PHOSPHATASE"/>
    <property type="match status" value="1"/>
</dbReference>
<dbReference type="SUPFAM" id="SSF56784">
    <property type="entry name" value="HAD-like"/>
    <property type="match status" value="1"/>
</dbReference>
<dbReference type="SFLD" id="SFLDG01129">
    <property type="entry name" value="C1.5:_HAD__Beta-PGM__Phosphata"/>
    <property type="match status" value="1"/>
</dbReference>
<dbReference type="Pfam" id="PF00702">
    <property type="entry name" value="Hydrolase"/>
    <property type="match status" value="1"/>
</dbReference>
<dbReference type="InterPro" id="IPR051400">
    <property type="entry name" value="HAD-like_hydrolase"/>
</dbReference>
<dbReference type="EMBL" id="FAXA01000101">
    <property type="protein sequence ID" value="CUV01578.1"/>
    <property type="molecule type" value="Genomic_DNA"/>
</dbReference>
<accession>A0A160V7F7</accession>
<dbReference type="InterPro" id="IPR036412">
    <property type="entry name" value="HAD-like_sf"/>
</dbReference>
<dbReference type="InterPro" id="IPR023214">
    <property type="entry name" value="HAD_sf"/>
</dbReference>
<evidence type="ECO:0000256" key="3">
    <source>
        <dbReference type="ARBA" id="ARBA00022801"/>
    </source>
</evidence>
<dbReference type="PANTHER" id="PTHR46470:SF2">
    <property type="entry name" value="GLYCERALDEHYDE 3-PHOSPHATE PHOSPHATASE"/>
    <property type="match status" value="1"/>
</dbReference>
<dbReference type="Gene3D" id="3.40.50.1000">
    <property type="entry name" value="HAD superfamily/HAD-like"/>
    <property type="match status" value="1"/>
</dbReference>
<protein>
    <submittedName>
        <fullName evidence="5">2-haloalkanoic acid dehalogenase-related protein</fullName>
    </submittedName>
</protein>
<dbReference type="PRINTS" id="PR00413">
    <property type="entry name" value="HADHALOGNASE"/>
</dbReference>
<dbReference type="GO" id="GO:0016791">
    <property type="term" value="F:phosphatase activity"/>
    <property type="evidence" value="ECO:0007669"/>
    <property type="project" value="TreeGrafter"/>
</dbReference>
<proteinExistence type="predicted"/>